<proteinExistence type="predicted"/>
<dbReference type="RefSeq" id="WP_043874697.1">
    <property type="nucleotide sequence ID" value="NZ_CCVW01000003.1"/>
</dbReference>
<sequence length="299" mass="34918">MQEFRESHKFFQKKRPVCNDSINYILGIEDDIHPWGSLSIKELKFFQLQDIITSYDDVRKNSVIYPIIACSEDDGNVLLDELSRHIVTVLEEKYKNPGFGFKEELAEFIKTISESEFLASHQGMKNVRRSASDFLNKTMSIDDILGVDYLDSKRNQSYMVSHNTGSHCHPYGPYPIIEFSFQYLWDIIVNYDIDRERSTRYVQKDRDENAVNLLLDALSRQGLNILKEMKSIDRIDLSRFTGAISTSKFLNSHPGMMDLLNVACDVWLEIFRRQPDRYDEDVALLVREEGEKRMSNPRF</sequence>
<dbReference type="AlphaFoldDB" id="A0A078KYL1"/>
<reference evidence="1 2" key="1">
    <citation type="submission" date="2014-06" db="EMBL/GenBank/DDBJ databases">
        <authorList>
            <person name="Urmite Genomes Urmite Genomes"/>
        </authorList>
    </citation>
    <scope>NUCLEOTIDE SEQUENCE [LARGE SCALE GENOMIC DNA]</scope>
</reference>
<evidence type="ECO:0000313" key="2">
    <source>
        <dbReference type="Proteomes" id="UP000044071"/>
    </source>
</evidence>
<gene>
    <name evidence="1" type="ORF">BN59_02469</name>
</gene>
<accession>A0A078KYL1</accession>
<dbReference type="EMBL" id="CCSB01000003">
    <property type="protein sequence ID" value="CDZ78162.1"/>
    <property type="molecule type" value="Genomic_DNA"/>
</dbReference>
<protein>
    <submittedName>
        <fullName evidence="1">Uncharacterized protein</fullName>
    </submittedName>
</protein>
<evidence type="ECO:0000313" key="1">
    <source>
        <dbReference type="EMBL" id="CDZ78162.1"/>
    </source>
</evidence>
<organism evidence="1 2">
    <name type="scientific">Legionella massiliensis</name>
    <dbReference type="NCBI Taxonomy" id="1034943"/>
    <lineage>
        <taxon>Bacteria</taxon>
        <taxon>Pseudomonadati</taxon>
        <taxon>Pseudomonadota</taxon>
        <taxon>Gammaproteobacteria</taxon>
        <taxon>Legionellales</taxon>
        <taxon>Legionellaceae</taxon>
        <taxon>Legionella</taxon>
    </lineage>
</organism>
<dbReference type="STRING" id="1034943.BN59_02469"/>
<dbReference type="Proteomes" id="UP000044071">
    <property type="component" value="Unassembled WGS sequence"/>
</dbReference>
<name>A0A078KYL1_9GAMM</name>
<keyword evidence="2" id="KW-1185">Reference proteome</keyword>